<protein>
    <submittedName>
        <fullName evidence="2">Lysosomal acid phosphatase</fullName>
    </submittedName>
</protein>
<dbReference type="WBParaSite" id="RSKR_0000003300.1">
    <property type="protein sequence ID" value="RSKR_0000003300.1"/>
    <property type="gene ID" value="RSKR_0000003300"/>
</dbReference>
<sequence length="452" mass="51877">MLKRSLVLFLVIAAAWRGESGNTFDTGRLVDVKADLSTLEFVTTIFRHGDRTPVALMPTDKANDEESWIIGLGELTKEGMAQQYRLGQWIRKRYDSFISTEYSSYEIYARSSDYNRTLMSGQANLAGLFKPTNHTTQFLPGLLWNPIPVHTLPKEDDRQLYDEVECPILHHEIDRVYSEDPQVLQLEKENADFLSFLGNNSGLAKDTLRLKDMWLVFDSLNAEYCHQDEHQIPGWVNSTVWSKIQSLYDQSSRFLHSNDLLKKLKSGPLLQEISRRLRLKAANQLDSRHKYYMYSAHDTSVSAILAAFGIIPETFPNYATMAMIELHRSQDDHIIKIFYKNVTDGENVYEYDIERCPSPCSLTSFMASTEIYIPKAWKVDCGIVKWYEWDPSTYFALIAMLAFCAFFFASLIGIECGLRYFNKKQATTANRNDSREEGDDTAPLINDSSEEV</sequence>
<name>A0AC35TFM2_9BILA</name>
<evidence type="ECO:0000313" key="2">
    <source>
        <dbReference type="WBParaSite" id="RSKR_0000003300.1"/>
    </source>
</evidence>
<evidence type="ECO:0000313" key="1">
    <source>
        <dbReference type="Proteomes" id="UP000095286"/>
    </source>
</evidence>
<proteinExistence type="predicted"/>
<reference evidence="2" key="1">
    <citation type="submission" date="2016-11" db="UniProtKB">
        <authorList>
            <consortium name="WormBaseParasite"/>
        </authorList>
    </citation>
    <scope>IDENTIFICATION</scope>
    <source>
        <strain evidence="2">KR3021</strain>
    </source>
</reference>
<dbReference type="Proteomes" id="UP000095286">
    <property type="component" value="Unplaced"/>
</dbReference>
<accession>A0AC35TFM2</accession>
<organism evidence="1 2">
    <name type="scientific">Rhabditophanes sp. KR3021</name>
    <dbReference type="NCBI Taxonomy" id="114890"/>
    <lineage>
        <taxon>Eukaryota</taxon>
        <taxon>Metazoa</taxon>
        <taxon>Ecdysozoa</taxon>
        <taxon>Nematoda</taxon>
        <taxon>Chromadorea</taxon>
        <taxon>Rhabditida</taxon>
        <taxon>Tylenchina</taxon>
        <taxon>Panagrolaimomorpha</taxon>
        <taxon>Strongyloidoidea</taxon>
        <taxon>Alloionematidae</taxon>
        <taxon>Rhabditophanes</taxon>
    </lineage>
</organism>